<feature type="compositionally biased region" description="Polar residues" evidence="1">
    <location>
        <begin position="66"/>
        <end position="111"/>
    </location>
</feature>
<reference evidence="2" key="1">
    <citation type="submission" date="2020-06" db="EMBL/GenBank/DDBJ databases">
        <title>WGS assembly of Ceratodon purpureus strain R40.</title>
        <authorList>
            <person name="Carey S.B."/>
            <person name="Jenkins J."/>
            <person name="Shu S."/>
            <person name="Lovell J.T."/>
            <person name="Sreedasyam A."/>
            <person name="Maumus F."/>
            <person name="Tiley G.P."/>
            <person name="Fernandez-Pozo N."/>
            <person name="Barry K."/>
            <person name="Chen C."/>
            <person name="Wang M."/>
            <person name="Lipzen A."/>
            <person name="Daum C."/>
            <person name="Saski C.A."/>
            <person name="Payton A.C."/>
            <person name="Mcbreen J.C."/>
            <person name="Conrad R.E."/>
            <person name="Kollar L.M."/>
            <person name="Olsson S."/>
            <person name="Huttunen S."/>
            <person name="Landis J.B."/>
            <person name="Wickett N.J."/>
            <person name="Johnson M.G."/>
            <person name="Rensing S.A."/>
            <person name="Grimwood J."/>
            <person name="Schmutz J."/>
            <person name="Mcdaniel S.F."/>
        </authorList>
    </citation>
    <scope>NUCLEOTIDE SEQUENCE</scope>
    <source>
        <strain evidence="2">R40</strain>
    </source>
</reference>
<dbReference type="EMBL" id="CM026421">
    <property type="protein sequence ID" value="KAG0592104.1"/>
    <property type="molecule type" value="Genomic_DNA"/>
</dbReference>
<protein>
    <submittedName>
        <fullName evidence="2">Uncharacterized protein</fullName>
    </submittedName>
</protein>
<feature type="compositionally biased region" description="Low complexity" evidence="1">
    <location>
        <begin position="53"/>
        <end position="64"/>
    </location>
</feature>
<name>A0A8T0J873_CERPU</name>
<organism evidence="2 3">
    <name type="scientific">Ceratodon purpureus</name>
    <name type="common">Fire moss</name>
    <name type="synonym">Dicranum purpureum</name>
    <dbReference type="NCBI Taxonomy" id="3225"/>
    <lineage>
        <taxon>Eukaryota</taxon>
        <taxon>Viridiplantae</taxon>
        <taxon>Streptophyta</taxon>
        <taxon>Embryophyta</taxon>
        <taxon>Bryophyta</taxon>
        <taxon>Bryophytina</taxon>
        <taxon>Bryopsida</taxon>
        <taxon>Dicranidae</taxon>
        <taxon>Pseudoditrichales</taxon>
        <taxon>Ditrichaceae</taxon>
        <taxon>Ceratodon</taxon>
    </lineage>
</organism>
<keyword evidence="3" id="KW-1185">Reference proteome</keyword>
<accession>A0A8T0J873</accession>
<feature type="region of interest" description="Disordered" evidence="1">
    <location>
        <begin position="33"/>
        <end position="111"/>
    </location>
</feature>
<comment type="caution">
    <text evidence="2">The sequence shown here is derived from an EMBL/GenBank/DDBJ whole genome shotgun (WGS) entry which is preliminary data.</text>
</comment>
<gene>
    <name evidence="2" type="ORF">KC19_1G225400</name>
</gene>
<evidence type="ECO:0000256" key="1">
    <source>
        <dbReference type="SAM" id="MobiDB-lite"/>
    </source>
</evidence>
<dbReference type="Proteomes" id="UP000822688">
    <property type="component" value="Chromosome 1"/>
</dbReference>
<dbReference type="AlphaFoldDB" id="A0A8T0J873"/>
<sequence length="111" mass="12474">MRPCRFPEKLTSFTLRKSQLHCLRFLTFINTTPASQTLPSPKPQLHTNHHLRSSSTTTTFTKTTPKQHQNSTTSKTTTPLHETSTSPLPKNQNLQDNPHLKQATQPAKASS</sequence>
<evidence type="ECO:0000313" key="2">
    <source>
        <dbReference type="EMBL" id="KAG0592104.1"/>
    </source>
</evidence>
<proteinExistence type="predicted"/>
<evidence type="ECO:0000313" key="3">
    <source>
        <dbReference type="Proteomes" id="UP000822688"/>
    </source>
</evidence>